<dbReference type="EMBL" id="DS113393">
    <property type="protein sequence ID" value="EAY07723.1"/>
    <property type="molecule type" value="Genomic_DNA"/>
</dbReference>
<feature type="transmembrane region" description="Helical" evidence="1">
    <location>
        <begin position="196"/>
        <end position="215"/>
    </location>
</feature>
<reference evidence="2" key="1">
    <citation type="submission" date="2006-10" db="EMBL/GenBank/DDBJ databases">
        <authorList>
            <person name="Amadeo P."/>
            <person name="Zhao Q."/>
            <person name="Wortman J."/>
            <person name="Fraser-Liggett C."/>
            <person name="Carlton J."/>
        </authorList>
    </citation>
    <scope>NUCLEOTIDE SEQUENCE</scope>
    <source>
        <strain evidence="2">G3</strain>
    </source>
</reference>
<protein>
    <submittedName>
        <fullName evidence="2">Uncharacterized protein</fullName>
    </submittedName>
</protein>
<evidence type="ECO:0000256" key="1">
    <source>
        <dbReference type="SAM" id="Phobius"/>
    </source>
</evidence>
<keyword evidence="1" id="KW-1133">Transmembrane helix</keyword>
<proteinExistence type="predicted"/>
<evidence type="ECO:0000313" key="3">
    <source>
        <dbReference type="Proteomes" id="UP000001542"/>
    </source>
</evidence>
<dbReference type="VEuPathDB" id="TrichDB:TVAGG3_0230150"/>
<organism evidence="2 3">
    <name type="scientific">Trichomonas vaginalis (strain ATCC PRA-98 / G3)</name>
    <dbReference type="NCBI Taxonomy" id="412133"/>
    <lineage>
        <taxon>Eukaryota</taxon>
        <taxon>Metamonada</taxon>
        <taxon>Parabasalia</taxon>
        <taxon>Trichomonadida</taxon>
        <taxon>Trichomonadidae</taxon>
        <taxon>Trichomonas</taxon>
    </lineage>
</organism>
<name>A2EHZ1_TRIV3</name>
<sequence>MTAFQKMKDGLEFLKHAGTQEVFQVMNNFPQYPFFFLIEVLWSCHGVKKSISTKKSENDSMLNRILQLILCFLVSLVMTFAGRELSAQVFHKTSPISSKPILIPIFCGVYALMFLTPYDIFFKISSLLYYFTALFQGINEMRIFLRIIEWSKKKDFIYTNTSFGLYFGILIVEFKYIVELCMRKFYHGKRTSITTFWQITKNALIVFTYYIAINYGEISKENRNLKIPEILMGLAMGILNASAILSD</sequence>
<dbReference type="InParanoid" id="A2EHZ1"/>
<accession>A2EHZ1</accession>
<feature type="transmembrane region" description="Helical" evidence="1">
    <location>
        <begin position="101"/>
        <end position="121"/>
    </location>
</feature>
<keyword evidence="3" id="KW-1185">Reference proteome</keyword>
<keyword evidence="1" id="KW-0812">Transmembrane</keyword>
<evidence type="ECO:0000313" key="2">
    <source>
        <dbReference type="EMBL" id="EAY07723.1"/>
    </source>
</evidence>
<feature type="transmembrane region" description="Helical" evidence="1">
    <location>
        <begin position="65"/>
        <end position="81"/>
    </location>
</feature>
<dbReference type="OrthoDB" id="10559096at2759"/>
<keyword evidence="1" id="KW-0472">Membrane</keyword>
<dbReference type="VEuPathDB" id="TrichDB:TVAG_118040"/>
<dbReference type="RefSeq" id="XP_001319946.1">
    <property type="nucleotide sequence ID" value="XM_001319911.1"/>
</dbReference>
<gene>
    <name evidence="2" type="ORF">TVAG_118040</name>
</gene>
<dbReference type="KEGG" id="tva:4765618"/>
<feature type="transmembrane region" description="Helical" evidence="1">
    <location>
        <begin position="227"/>
        <end position="245"/>
    </location>
</feature>
<dbReference type="AlphaFoldDB" id="A2EHZ1"/>
<dbReference type="Proteomes" id="UP000001542">
    <property type="component" value="Unassembled WGS sequence"/>
</dbReference>
<reference evidence="2" key="2">
    <citation type="journal article" date="2007" name="Science">
        <title>Draft genome sequence of the sexually transmitted pathogen Trichomonas vaginalis.</title>
        <authorList>
            <person name="Carlton J.M."/>
            <person name="Hirt R.P."/>
            <person name="Silva J.C."/>
            <person name="Delcher A.L."/>
            <person name="Schatz M."/>
            <person name="Zhao Q."/>
            <person name="Wortman J.R."/>
            <person name="Bidwell S.L."/>
            <person name="Alsmark U.C.M."/>
            <person name="Besteiro S."/>
            <person name="Sicheritz-Ponten T."/>
            <person name="Noel C.J."/>
            <person name="Dacks J.B."/>
            <person name="Foster P.G."/>
            <person name="Simillion C."/>
            <person name="Van de Peer Y."/>
            <person name="Miranda-Saavedra D."/>
            <person name="Barton G.J."/>
            <person name="Westrop G.D."/>
            <person name="Mueller S."/>
            <person name="Dessi D."/>
            <person name="Fiori P.L."/>
            <person name="Ren Q."/>
            <person name="Paulsen I."/>
            <person name="Zhang H."/>
            <person name="Bastida-Corcuera F.D."/>
            <person name="Simoes-Barbosa A."/>
            <person name="Brown M.T."/>
            <person name="Hayes R.D."/>
            <person name="Mukherjee M."/>
            <person name="Okumura C.Y."/>
            <person name="Schneider R."/>
            <person name="Smith A.J."/>
            <person name="Vanacova S."/>
            <person name="Villalvazo M."/>
            <person name="Haas B.J."/>
            <person name="Pertea M."/>
            <person name="Feldblyum T.V."/>
            <person name="Utterback T.R."/>
            <person name="Shu C.L."/>
            <person name="Osoegawa K."/>
            <person name="de Jong P.J."/>
            <person name="Hrdy I."/>
            <person name="Horvathova L."/>
            <person name="Zubacova Z."/>
            <person name="Dolezal P."/>
            <person name="Malik S.B."/>
            <person name="Logsdon J.M. Jr."/>
            <person name="Henze K."/>
            <person name="Gupta A."/>
            <person name="Wang C.C."/>
            <person name="Dunne R.L."/>
            <person name="Upcroft J.A."/>
            <person name="Upcroft P."/>
            <person name="White O."/>
            <person name="Salzberg S.L."/>
            <person name="Tang P."/>
            <person name="Chiu C.-H."/>
            <person name="Lee Y.-S."/>
            <person name="Embley T.M."/>
            <person name="Coombs G.H."/>
            <person name="Mottram J.C."/>
            <person name="Tachezy J."/>
            <person name="Fraser-Liggett C.M."/>
            <person name="Johnson P.J."/>
        </authorList>
    </citation>
    <scope>NUCLEOTIDE SEQUENCE [LARGE SCALE GENOMIC DNA]</scope>
    <source>
        <strain evidence="2">G3</strain>
    </source>
</reference>
<feature type="transmembrane region" description="Helical" evidence="1">
    <location>
        <begin position="157"/>
        <end position="176"/>
    </location>
</feature>